<dbReference type="GO" id="GO:0016020">
    <property type="term" value="C:membrane"/>
    <property type="evidence" value="ECO:0007669"/>
    <property type="project" value="UniProtKB-SubCell"/>
</dbReference>
<gene>
    <name evidence="5" type="ORF">SDC9_176999</name>
</gene>
<evidence type="ECO:0000256" key="2">
    <source>
        <dbReference type="ARBA" id="ARBA00022729"/>
    </source>
</evidence>
<sequence>MSSGVLLAKNRNTSVIEVNSGLFYDDVSVTIPSETVNDLIPEGVEKVPPPGGNLKVEHGKEQITKTANGFQYKLNINPVVTAKSTTLTLDVSGVSLIGWNGDGTPRLSKSNFNTEVQIGNNGKDFVIGGIQKVNVVRSVAGLPFVKDIPGLGWLLSTDSESTKKSQLVLIARAEYAHPNDQINAKVTENVGKIVDDVNAGIASPTNNLGFQQLGIDTNKLQ</sequence>
<comment type="caution">
    <text evidence="5">The sequence shown here is derived from an EMBL/GenBank/DDBJ whole genome shotgun (WGS) entry which is preliminary data.</text>
</comment>
<dbReference type="AlphaFoldDB" id="A0A645GTK4"/>
<accession>A0A645GTK4</accession>
<dbReference type="Pfam" id="PF00263">
    <property type="entry name" value="Secretin"/>
    <property type="match status" value="1"/>
</dbReference>
<dbReference type="InterPro" id="IPR004846">
    <property type="entry name" value="T2SS/T3SS_dom"/>
</dbReference>
<dbReference type="PANTHER" id="PTHR30332:SF24">
    <property type="entry name" value="SECRETIN GSPD-RELATED"/>
    <property type="match status" value="1"/>
</dbReference>
<evidence type="ECO:0000313" key="5">
    <source>
        <dbReference type="EMBL" id="MPN29546.1"/>
    </source>
</evidence>
<dbReference type="PANTHER" id="PTHR30332">
    <property type="entry name" value="PROBABLE GENERAL SECRETION PATHWAY PROTEIN D"/>
    <property type="match status" value="1"/>
</dbReference>
<dbReference type="InterPro" id="IPR050810">
    <property type="entry name" value="Bact_Secretion_Sys_Channel"/>
</dbReference>
<feature type="domain" description="Type II/III secretion system secretin-like" evidence="4">
    <location>
        <begin position="67"/>
        <end position="171"/>
    </location>
</feature>
<evidence type="ECO:0000259" key="4">
    <source>
        <dbReference type="Pfam" id="PF00263"/>
    </source>
</evidence>
<comment type="subcellular location">
    <subcellularLocation>
        <location evidence="1">Membrane</location>
    </subcellularLocation>
</comment>
<evidence type="ECO:0000256" key="1">
    <source>
        <dbReference type="ARBA" id="ARBA00004370"/>
    </source>
</evidence>
<reference evidence="5" key="1">
    <citation type="submission" date="2019-08" db="EMBL/GenBank/DDBJ databases">
        <authorList>
            <person name="Kucharzyk K."/>
            <person name="Murdoch R.W."/>
            <person name="Higgins S."/>
            <person name="Loffler F."/>
        </authorList>
    </citation>
    <scope>NUCLEOTIDE SEQUENCE</scope>
</reference>
<proteinExistence type="predicted"/>
<name>A0A645GTK4_9ZZZZ</name>
<organism evidence="5">
    <name type="scientific">bioreactor metagenome</name>
    <dbReference type="NCBI Taxonomy" id="1076179"/>
    <lineage>
        <taxon>unclassified sequences</taxon>
        <taxon>metagenomes</taxon>
        <taxon>ecological metagenomes</taxon>
    </lineage>
</organism>
<protein>
    <recommendedName>
        <fullName evidence="4">Type II/III secretion system secretin-like domain-containing protein</fullName>
    </recommendedName>
</protein>
<keyword evidence="2" id="KW-0732">Signal</keyword>
<dbReference type="GO" id="GO:0009306">
    <property type="term" value="P:protein secretion"/>
    <property type="evidence" value="ECO:0007669"/>
    <property type="project" value="InterPro"/>
</dbReference>
<dbReference type="EMBL" id="VSSQ01080296">
    <property type="protein sequence ID" value="MPN29546.1"/>
    <property type="molecule type" value="Genomic_DNA"/>
</dbReference>
<evidence type="ECO:0000256" key="3">
    <source>
        <dbReference type="ARBA" id="ARBA00023136"/>
    </source>
</evidence>
<keyword evidence="3" id="KW-0472">Membrane</keyword>
<dbReference type="GO" id="GO:0015627">
    <property type="term" value="C:type II protein secretion system complex"/>
    <property type="evidence" value="ECO:0007669"/>
    <property type="project" value="TreeGrafter"/>
</dbReference>